<evidence type="ECO:0000313" key="3">
    <source>
        <dbReference type="Proteomes" id="UP001497516"/>
    </source>
</evidence>
<feature type="region of interest" description="Disordered" evidence="1">
    <location>
        <begin position="1"/>
        <end position="61"/>
    </location>
</feature>
<gene>
    <name evidence="2" type="ORF">LTRI10_LOCUS21489</name>
</gene>
<reference evidence="2 3" key="1">
    <citation type="submission" date="2024-04" db="EMBL/GenBank/DDBJ databases">
        <authorList>
            <person name="Fracassetti M."/>
        </authorList>
    </citation>
    <scope>NUCLEOTIDE SEQUENCE [LARGE SCALE GENOMIC DNA]</scope>
</reference>
<evidence type="ECO:0000313" key="2">
    <source>
        <dbReference type="EMBL" id="CAL1380010.1"/>
    </source>
</evidence>
<name>A0AAV2E2D5_9ROSI</name>
<dbReference type="Proteomes" id="UP001497516">
    <property type="component" value="Chromosome 4"/>
</dbReference>
<feature type="compositionally biased region" description="Acidic residues" evidence="1">
    <location>
        <begin position="18"/>
        <end position="51"/>
    </location>
</feature>
<protein>
    <submittedName>
        <fullName evidence="2">Uncharacterized protein</fullName>
    </submittedName>
</protein>
<keyword evidence="3" id="KW-1185">Reference proteome</keyword>
<evidence type="ECO:0000256" key="1">
    <source>
        <dbReference type="SAM" id="MobiDB-lite"/>
    </source>
</evidence>
<accession>A0AAV2E2D5</accession>
<sequence>MDRIPEPTLQVSSAEEDHFTDEDFAEDEPDYQEESDDELPLPPGDELDDNELPPRKRRPQVCHKDYVPLSIKLASIV</sequence>
<dbReference type="EMBL" id="OZ034817">
    <property type="protein sequence ID" value="CAL1380010.1"/>
    <property type="molecule type" value="Genomic_DNA"/>
</dbReference>
<organism evidence="2 3">
    <name type="scientific">Linum trigynum</name>
    <dbReference type="NCBI Taxonomy" id="586398"/>
    <lineage>
        <taxon>Eukaryota</taxon>
        <taxon>Viridiplantae</taxon>
        <taxon>Streptophyta</taxon>
        <taxon>Embryophyta</taxon>
        <taxon>Tracheophyta</taxon>
        <taxon>Spermatophyta</taxon>
        <taxon>Magnoliopsida</taxon>
        <taxon>eudicotyledons</taxon>
        <taxon>Gunneridae</taxon>
        <taxon>Pentapetalae</taxon>
        <taxon>rosids</taxon>
        <taxon>fabids</taxon>
        <taxon>Malpighiales</taxon>
        <taxon>Linaceae</taxon>
        <taxon>Linum</taxon>
    </lineage>
</organism>
<dbReference type="AlphaFoldDB" id="A0AAV2E2D5"/>
<proteinExistence type="predicted"/>